<organism evidence="8">
    <name type="scientific">hydrothermal vent metagenome</name>
    <dbReference type="NCBI Taxonomy" id="652676"/>
    <lineage>
        <taxon>unclassified sequences</taxon>
        <taxon>metagenomes</taxon>
        <taxon>ecological metagenomes</taxon>
    </lineage>
</organism>
<gene>
    <name evidence="8" type="ORF">MNBD_BACTEROID01-2132</name>
</gene>
<keyword evidence="3" id="KW-0479">Metal-binding</keyword>
<dbReference type="PANTHER" id="PTHR42693">
    <property type="entry name" value="ARYLSULFATASE FAMILY MEMBER"/>
    <property type="match status" value="1"/>
</dbReference>
<evidence type="ECO:0000256" key="2">
    <source>
        <dbReference type="ARBA" id="ARBA00008779"/>
    </source>
</evidence>
<dbReference type="GO" id="GO:0004065">
    <property type="term" value="F:arylsulfatase activity"/>
    <property type="evidence" value="ECO:0007669"/>
    <property type="project" value="UniProtKB-EC"/>
</dbReference>
<evidence type="ECO:0000256" key="3">
    <source>
        <dbReference type="ARBA" id="ARBA00022723"/>
    </source>
</evidence>
<dbReference type="SUPFAM" id="SSF53649">
    <property type="entry name" value="Alkaline phosphatase-like"/>
    <property type="match status" value="1"/>
</dbReference>
<protein>
    <submittedName>
        <fullName evidence="8">Arylsulfatase</fullName>
        <ecNumber evidence="8">3.1.6.1</ecNumber>
    </submittedName>
</protein>
<dbReference type="CDD" id="cd16155">
    <property type="entry name" value="sulfatase_like"/>
    <property type="match status" value="1"/>
</dbReference>
<dbReference type="Gene3D" id="3.40.720.10">
    <property type="entry name" value="Alkaline Phosphatase, subunit A"/>
    <property type="match status" value="1"/>
</dbReference>
<accession>A0A3B0UC37</accession>
<evidence type="ECO:0000256" key="6">
    <source>
        <dbReference type="ARBA" id="ARBA00022837"/>
    </source>
</evidence>
<dbReference type="EC" id="3.1.6.1" evidence="8"/>
<dbReference type="Pfam" id="PF00884">
    <property type="entry name" value="Sulfatase"/>
    <property type="match status" value="1"/>
</dbReference>
<dbReference type="PANTHER" id="PTHR42693:SF42">
    <property type="entry name" value="ARYLSULFATASE G"/>
    <property type="match status" value="1"/>
</dbReference>
<dbReference type="InterPro" id="IPR000917">
    <property type="entry name" value="Sulfatase_N"/>
</dbReference>
<sequence length="508" mass="56638">MAFSNFRVTVTACSLVVGTIVFFAVGCSSPTGNILAKPNILFLFADDQRADALGAAGNTYIKTPNIDQLAQNGIRFTNTYVMGGHHGAICAPSRAMLMSGKSLFHVYDRLDGVTTMPMYFNRFGYETFGTGKWHNNANTFEASFQKGENVFIGGMSDHFNVPCRDLGADGKLSEPIIKGYSTDLFAGAAIDFINEYARGEKGHPFFCYVAFTAPHDPRSPREDYIGMYPDESIPLPGNFKGLHPFEFDNLNIRDETLGPWPRTPELIQASLADYYALISHVDDKVGEIIETLKKNGLYENTVIVYAADNGLALGSHGLLGKQNLYEHSTKVPLVFSGPGIPKGKVTDALVYLYDIFPGLCELCNLPIPEGIDGKNIAPLIKGGSEGIRNSLYTVYRNTARAVRTKGWKLIRYPQRDYTQLFNLEEDPLEINNLAALPGYHGKVDEMMALMKKWYTLSGDTATLRPKTILPLEYDYTKLKQAPDIHQPEYVLKKYFKNVDMQQVKRKRH</sequence>
<dbReference type="GO" id="GO:0046872">
    <property type="term" value="F:metal ion binding"/>
    <property type="evidence" value="ECO:0007669"/>
    <property type="project" value="UniProtKB-KW"/>
</dbReference>
<keyword evidence="6" id="KW-0106">Calcium</keyword>
<evidence type="ECO:0000256" key="1">
    <source>
        <dbReference type="ARBA" id="ARBA00001913"/>
    </source>
</evidence>
<dbReference type="AlphaFoldDB" id="A0A3B0UC37"/>
<dbReference type="PROSITE" id="PS51257">
    <property type="entry name" value="PROKAR_LIPOPROTEIN"/>
    <property type="match status" value="1"/>
</dbReference>
<keyword evidence="4" id="KW-0732">Signal</keyword>
<keyword evidence="5 8" id="KW-0378">Hydrolase</keyword>
<feature type="domain" description="Sulfatase N-terminal" evidence="7">
    <location>
        <begin position="38"/>
        <end position="363"/>
    </location>
</feature>
<dbReference type="EMBL" id="UOEP01000180">
    <property type="protein sequence ID" value="VAW22887.1"/>
    <property type="molecule type" value="Genomic_DNA"/>
</dbReference>
<evidence type="ECO:0000313" key="8">
    <source>
        <dbReference type="EMBL" id="VAW22887.1"/>
    </source>
</evidence>
<comment type="cofactor">
    <cofactor evidence="1">
        <name>Ca(2+)</name>
        <dbReference type="ChEBI" id="CHEBI:29108"/>
    </cofactor>
</comment>
<evidence type="ECO:0000259" key="7">
    <source>
        <dbReference type="Pfam" id="PF00884"/>
    </source>
</evidence>
<evidence type="ECO:0000256" key="5">
    <source>
        <dbReference type="ARBA" id="ARBA00022801"/>
    </source>
</evidence>
<proteinExistence type="inferred from homology"/>
<evidence type="ECO:0000256" key="4">
    <source>
        <dbReference type="ARBA" id="ARBA00022729"/>
    </source>
</evidence>
<dbReference type="InterPro" id="IPR017850">
    <property type="entry name" value="Alkaline_phosphatase_core_sf"/>
</dbReference>
<reference evidence="8" key="1">
    <citation type="submission" date="2018-06" db="EMBL/GenBank/DDBJ databases">
        <authorList>
            <person name="Zhirakovskaya E."/>
        </authorList>
    </citation>
    <scope>NUCLEOTIDE SEQUENCE</scope>
</reference>
<name>A0A3B0UC37_9ZZZZ</name>
<dbReference type="InterPro" id="IPR050738">
    <property type="entry name" value="Sulfatase"/>
</dbReference>
<comment type="similarity">
    <text evidence="2">Belongs to the sulfatase family.</text>
</comment>